<keyword evidence="8" id="KW-0720">Serine protease</keyword>
<evidence type="ECO:0000256" key="8">
    <source>
        <dbReference type="ARBA" id="ARBA00022825"/>
    </source>
</evidence>
<evidence type="ECO:0000256" key="6">
    <source>
        <dbReference type="ARBA" id="ARBA00022670"/>
    </source>
</evidence>
<proteinExistence type="inferred from homology"/>
<keyword evidence="9" id="KW-0121">Carboxypeptidase</keyword>
<protein>
    <recommendedName>
        <fullName evidence="5">Cyanophycinase</fullName>
        <ecNumber evidence="4">3.4.15.6</ecNumber>
    </recommendedName>
</protein>
<sequence>MDSSRALGSLALIGGRFEADNTALFKALHGRCDGRIAICSMASGYPEEVGAGTVEEFRAQGFYAELIPIFYETRDQSAFDTRLIERLQAFGSVFFTGGDQSRIVGTLVQDGRETPALVAIRDLYAKGGLIAGSSAGAAIMSGPMILGGTSLNAISRGIDTRESAEDDFDAFRLGKGLGFFDWGMVDQHFLQRGRVGRLIKAAELSGESLAFGIDENSALIVQGTHGEVVGETGILFIDLRKASFGDQDFAVRNARVSFLDDGDTIDLQRGKAIPAADKRRARVGRASYRSPAPVRRNAFASYGLHDLMLRLVESDPAFYHKDSSSAFDAQYGNQVTLHVQRRPRRSRALRAVRNGEIRYTALNFNLDIHSAPLDVCPLNESTQVLRPDPAPQARLVMLGSTPINWNYAARQALLNELQEPVGVLATASGEPTAMAERYLDWLASENVQAELLPISLHNIERASRDRALLKTIDRMGSLLFTGGDQRRLTEALLHCAEATPVLHSIVTAYERGTPLLAVAASASALGTQMIAEGDSVAAWRYGSSEDASFSGVVVERGIGLTRLGLVDQNFIRRHRLGRLLMACSAQQQRFGFGLCEGAGMIVHGNEHEIEAIGSNGVIVVELDLDRVRLAPKVPDPSGLRLYLLEPGQRVRLEDLAGATADSSAAATALLREALDDLARDYHDALGDTELSFNTPRWLQTLARPENLH</sequence>
<comment type="catalytic activity">
    <reaction evidence="1">
        <text>[L-4-(L-arginin-2-N-yl)aspartate](n) + H2O = [L-4-(L-arginin-2-N-yl)aspartate](n-1) + L-4-(L-arginin-2-N-yl)aspartate</text>
        <dbReference type="Rhea" id="RHEA:12845"/>
        <dbReference type="Rhea" id="RHEA-COMP:13728"/>
        <dbReference type="Rhea" id="RHEA-COMP:13734"/>
        <dbReference type="ChEBI" id="CHEBI:15377"/>
        <dbReference type="ChEBI" id="CHEBI:137986"/>
        <dbReference type="ChEBI" id="CHEBI:137991"/>
        <dbReference type="EC" id="3.4.15.6"/>
    </reaction>
</comment>
<comment type="function">
    <text evidence="2">Exopeptidase that catalyzes the hydrolytic cleavage of multi-L-arginyl-poly-L-aspartic acid (cyanophycin; a water-insoluble reserve polymer) into aspartate-arginine dipeptides.</text>
</comment>
<accession>A0ABZ0IB58</accession>
<dbReference type="EMBL" id="CP136865">
    <property type="protein sequence ID" value="WOJ96321.1"/>
    <property type="molecule type" value="Genomic_DNA"/>
</dbReference>
<keyword evidence="6" id="KW-0645">Protease</keyword>
<dbReference type="GO" id="GO:0004180">
    <property type="term" value="F:carboxypeptidase activity"/>
    <property type="evidence" value="ECO:0007669"/>
    <property type="project" value="UniProtKB-KW"/>
</dbReference>
<evidence type="ECO:0000313" key="9">
    <source>
        <dbReference type="EMBL" id="WOJ96321.1"/>
    </source>
</evidence>
<organism evidence="9 10">
    <name type="scientific">Congregibacter brevis</name>
    <dbReference type="NCBI Taxonomy" id="3081201"/>
    <lineage>
        <taxon>Bacteria</taxon>
        <taxon>Pseudomonadati</taxon>
        <taxon>Pseudomonadota</taxon>
        <taxon>Gammaproteobacteria</taxon>
        <taxon>Cellvibrionales</taxon>
        <taxon>Halieaceae</taxon>
        <taxon>Congregibacter</taxon>
    </lineage>
</organism>
<evidence type="ECO:0000256" key="7">
    <source>
        <dbReference type="ARBA" id="ARBA00022801"/>
    </source>
</evidence>
<dbReference type="GO" id="GO:0008241">
    <property type="term" value="F:peptidyl-dipeptidase activity"/>
    <property type="evidence" value="ECO:0007669"/>
    <property type="project" value="UniProtKB-EC"/>
</dbReference>
<evidence type="ECO:0000256" key="4">
    <source>
        <dbReference type="ARBA" id="ARBA00013115"/>
    </source>
</evidence>
<evidence type="ECO:0000256" key="2">
    <source>
        <dbReference type="ARBA" id="ARBA00002039"/>
    </source>
</evidence>
<dbReference type="InterPro" id="IPR011811">
    <property type="entry name" value="Peptidase_S51_cyanophycinase"/>
</dbReference>
<dbReference type="PANTHER" id="PTHR36175:SF1">
    <property type="entry name" value="CYANOPHYCINASE"/>
    <property type="match status" value="1"/>
</dbReference>
<evidence type="ECO:0000256" key="1">
    <source>
        <dbReference type="ARBA" id="ARBA00001092"/>
    </source>
</evidence>
<dbReference type="PANTHER" id="PTHR36175">
    <property type="entry name" value="CYANOPHYCINASE"/>
    <property type="match status" value="1"/>
</dbReference>
<evidence type="ECO:0000256" key="5">
    <source>
        <dbReference type="ARBA" id="ARBA00015719"/>
    </source>
</evidence>
<dbReference type="InterPro" id="IPR005320">
    <property type="entry name" value="Peptidase_S51"/>
</dbReference>
<dbReference type="RefSeq" id="WP_407327001.1">
    <property type="nucleotide sequence ID" value="NZ_CP136865.1"/>
</dbReference>
<evidence type="ECO:0000313" key="10">
    <source>
        <dbReference type="Proteomes" id="UP001626549"/>
    </source>
</evidence>
<evidence type="ECO:0000256" key="3">
    <source>
        <dbReference type="ARBA" id="ARBA00006534"/>
    </source>
</evidence>
<gene>
    <name evidence="9" type="ORF">R0137_13840</name>
</gene>
<dbReference type="InterPro" id="IPR029062">
    <property type="entry name" value="Class_I_gatase-like"/>
</dbReference>
<dbReference type="Proteomes" id="UP001626549">
    <property type="component" value="Chromosome"/>
</dbReference>
<dbReference type="Pfam" id="PF03575">
    <property type="entry name" value="Peptidase_S51"/>
    <property type="match status" value="1"/>
</dbReference>
<dbReference type="EC" id="3.4.15.6" evidence="4"/>
<dbReference type="Gene3D" id="3.40.50.880">
    <property type="match status" value="2"/>
</dbReference>
<keyword evidence="7 9" id="KW-0378">Hydrolase</keyword>
<keyword evidence="10" id="KW-1185">Reference proteome</keyword>
<name>A0ABZ0IB58_9GAMM</name>
<dbReference type="NCBIfam" id="TIGR02069">
    <property type="entry name" value="cyanophycinase"/>
    <property type="match status" value="1"/>
</dbReference>
<comment type="similarity">
    <text evidence="3">Belongs to the peptidase S51 family.</text>
</comment>
<reference evidence="9 10" key="1">
    <citation type="submission" date="2023-10" db="EMBL/GenBank/DDBJ databases">
        <title>Two novel species belonging to the OM43/NOR5 clade.</title>
        <authorList>
            <person name="Park M."/>
        </authorList>
    </citation>
    <scope>NUCLEOTIDE SEQUENCE [LARGE SCALE GENOMIC DNA]</scope>
    <source>
        <strain evidence="9 10">IMCC45268</strain>
    </source>
</reference>
<dbReference type="CDD" id="cd03145">
    <property type="entry name" value="GAT1_cyanophycinase"/>
    <property type="match status" value="1"/>
</dbReference>
<dbReference type="SUPFAM" id="SSF52317">
    <property type="entry name" value="Class I glutamine amidotransferase-like"/>
    <property type="match status" value="2"/>
</dbReference>